<comment type="subcellular location">
    <subcellularLocation>
        <location evidence="4">Endoplasmic reticulum membrane</location>
        <topology evidence="4">Peripheral membrane protein</topology>
    </subcellularLocation>
    <subcellularLocation>
        <location evidence="3">Microsome membrane</location>
        <topology evidence="3">Peripheral membrane protein</topology>
    </subcellularLocation>
</comment>
<gene>
    <name evidence="16" type="ORF">B4U80_09054</name>
</gene>
<dbReference type="STRING" id="299467.A0A443SJP3"/>
<dbReference type="OrthoDB" id="6504004at2759"/>
<comment type="caution">
    <text evidence="16">The sequence shown here is derived from an EMBL/GenBank/DDBJ whole genome shotgun (WGS) entry which is preliminary data.</text>
</comment>
<evidence type="ECO:0000256" key="14">
    <source>
        <dbReference type="PIRSR" id="PIRSR602403-1"/>
    </source>
</evidence>
<evidence type="ECO:0000256" key="15">
    <source>
        <dbReference type="RuleBase" id="RU000461"/>
    </source>
</evidence>
<dbReference type="PROSITE" id="PS00086">
    <property type="entry name" value="CYTOCHROME_P450"/>
    <property type="match status" value="1"/>
</dbReference>
<sequence length="246" mass="28671">MLEVADTVDHVSTIVEEENEERLKSETERRDSMIIEITEKSSSKDLTAVTLLFMSCGYESITETLVSAVYFLSKNPKAQEKLMKEIDENSHAELSYDSLTKLRYLDAVVRETLRLYPPISRLERECVTDYKIGDVTIPKGMKIYVPIYALQRDADYYEQPEAFDPDRFLTEDGRNSDSDYLNFNTEESEKPFYPFGNGPRFCVGMHFSLFVTKLCLFKVYKNFQFRPTSNANVSNYFYFSINWGFF</sequence>
<keyword evidence="13" id="KW-0472">Membrane</keyword>
<keyword evidence="17" id="KW-1185">Reference proteome</keyword>
<dbReference type="PRINTS" id="PR00385">
    <property type="entry name" value="P450"/>
</dbReference>
<evidence type="ECO:0000256" key="2">
    <source>
        <dbReference type="ARBA" id="ARBA00003690"/>
    </source>
</evidence>
<evidence type="ECO:0000256" key="11">
    <source>
        <dbReference type="ARBA" id="ARBA00023004"/>
    </source>
</evidence>
<dbReference type="EMBL" id="NCKV01001802">
    <property type="protein sequence ID" value="RWS27749.1"/>
    <property type="molecule type" value="Genomic_DNA"/>
</dbReference>
<proteinExistence type="inferred from homology"/>
<protein>
    <submittedName>
        <fullName evidence="16">Cytochrome P450 3A4-like isoform X2</fullName>
    </submittedName>
</protein>
<dbReference type="AlphaFoldDB" id="A0A443SJP3"/>
<keyword evidence="6 14" id="KW-0349">Heme</keyword>
<dbReference type="GO" id="GO:0004497">
    <property type="term" value="F:monooxygenase activity"/>
    <property type="evidence" value="ECO:0007669"/>
    <property type="project" value="UniProtKB-KW"/>
</dbReference>
<name>A0A443SJP3_9ACAR</name>
<dbReference type="GO" id="GO:0005789">
    <property type="term" value="C:endoplasmic reticulum membrane"/>
    <property type="evidence" value="ECO:0007669"/>
    <property type="project" value="UniProtKB-SubCell"/>
</dbReference>
<reference evidence="16 17" key="1">
    <citation type="journal article" date="2018" name="Gigascience">
        <title>Genomes of trombidid mites reveal novel predicted allergens and laterally-transferred genes associated with secondary metabolism.</title>
        <authorList>
            <person name="Dong X."/>
            <person name="Chaisiri K."/>
            <person name="Xia D."/>
            <person name="Armstrong S.D."/>
            <person name="Fang Y."/>
            <person name="Donnelly M.J."/>
            <person name="Kadowaki T."/>
            <person name="McGarry J.W."/>
            <person name="Darby A.C."/>
            <person name="Makepeace B.L."/>
        </authorList>
    </citation>
    <scope>NUCLEOTIDE SEQUENCE [LARGE SCALE GENOMIC DNA]</scope>
    <source>
        <strain evidence="16">UoL-UT</strain>
    </source>
</reference>
<evidence type="ECO:0000256" key="9">
    <source>
        <dbReference type="ARBA" id="ARBA00022848"/>
    </source>
</evidence>
<evidence type="ECO:0000256" key="7">
    <source>
        <dbReference type="ARBA" id="ARBA00022723"/>
    </source>
</evidence>
<keyword evidence="9" id="KW-0492">Microsome</keyword>
<dbReference type="SUPFAM" id="SSF48264">
    <property type="entry name" value="Cytochrome P450"/>
    <property type="match status" value="1"/>
</dbReference>
<evidence type="ECO:0000256" key="8">
    <source>
        <dbReference type="ARBA" id="ARBA00022824"/>
    </source>
</evidence>
<evidence type="ECO:0000313" key="16">
    <source>
        <dbReference type="EMBL" id="RWS27749.1"/>
    </source>
</evidence>
<evidence type="ECO:0000256" key="4">
    <source>
        <dbReference type="ARBA" id="ARBA00004406"/>
    </source>
</evidence>
<feature type="binding site" description="axial binding residue" evidence="14">
    <location>
        <position position="202"/>
    </location>
    <ligand>
        <name>heme</name>
        <dbReference type="ChEBI" id="CHEBI:30413"/>
    </ligand>
    <ligandPart>
        <name>Fe</name>
        <dbReference type="ChEBI" id="CHEBI:18248"/>
    </ligandPart>
</feature>
<dbReference type="VEuPathDB" id="VectorBase:LDEU004291"/>
<comment type="similarity">
    <text evidence="5 15">Belongs to the cytochrome P450 family.</text>
</comment>
<dbReference type="PANTHER" id="PTHR24292:SF102">
    <property type="entry name" value="CYTOCHROME P450 FAMILY-RELATED"/>
    <property type="match status" value="1"/>
</dbReference>
<evidence type="ECO:0000256" key="3">
    <source>
        <dbReference type="ARBA" id="ARBA00004174"/>
    </source>
</evidence>
<keyword evidence="10 15" id="KW-0560">Oxidoreductase</keyword>
<dbReference type="GO" id="GO:0005506">
    <property type="term" value="F:iron ion binding"/>
    <property type="evidence" value="ECO:0007669"/>
    <property type="project" value="InterPro"/>
</dbReference>
<evidence type="ECO:0000256" key="5">
    <source>
        <dbReference type="ARBA" id="ARBA00010617"/>
    </source>
</evidence>
<dbReference type="Pfam" id="PF00067">
    <property type="entry name" value="p450"/>
    <property type="match status" value="1"/>
</dbReference>
<comment type="function">
    <text evidence="2">May be involved in the metabolism of insect hormones and in the breakdown of synthetic insecticides.</text>
</comment>
<evidence type="ECO:0000256" key="1">
    <source>
        <dbReference type="ARBA" id="ARBA00001971"/>
    </source>
</evidence>
<evidence type="ECO:0000256" key="6">
    <source>
        <dbReference type="ARBA" id="ARBA00022617"/>
    </source>
</evidence>
<dbReference type="GO" id="GO:0016705">
    <property type="term" value="F:oxidoreductase activity, acting on paired donors, with incorporation or reduction of molecular oxygen"/>
    <property type="evidence" value="ECO:0007669"/>
    <property type="project" value="InterPro"/>
</dbReference>
<dbReference type="InterPro" id="IPR017972">
    <property type="entry name" value="Cyt_P450_CS"/>
</dbReference>
<evidence type="ECO:0000256" key="10">
    <source>
        <dbReference type="ARBA" id="ARBA00023002"/>
    </source>
</evidence>
<keyword evidence="8" id="KW-0256">Endoplasmic reticulum</keyword>
<dbReference type="InterPro" id="IPR050476">
    <property type="entry name" value="Insect_CytP450_Detox"/>
</dbReference>
<dbReference type="Proteomes" id="UP000288716">
    <property type="component" value="Unassembled WGS sequence"/>
</dbReference>
<dbReference type="InterPro" id="IPR001128">
    <property type="entry name" value="Cyt_P450"/>
</dbReference>
<dbReference type="PRINTS" id="PR00465">
    <property type="entry name" value="EP450IV"/>
</dbReference>
<dbReference type="InterPro" id="IPR036396">
    <property type="entry name" value="Cyt_P450_sf"/>
</dbReference>
<evidence type="ECO:0000313" key="17">
    <source>
        <dbReference type="Proteomes" id="UP000288716"/>
    </source>
</evidence>
<organism evidence="16 17">
    <name type="scientific">Leptotrombidium deliense</name>
    <dbReference type="NCBI Taxonomy" id="299467"/>
    <lineage>
        <taxon>Eukaryota</taxon>
        <taxon>Metazoa</taxon>
        <taxon>Ecdysozoa</taxon>
        <taxon>Arthropoda</taxon>
        <taxon>Chelicerata</taxon>
        <taxon>Arachnida</taxon>
        <taxon>Acari</taxon>
        <taxon>Acariformes</taxon>
        <taxon>Trombidiformes</taxon>
        <taxon>Prostigmata</taxon>
        <taxon>Anystina</taxon>
        <taxon>Parasitengona</taxon>
        <taxon>Trombiculoidea</taxon>
        <taxon>Trombiculidae</taxon>
        <taxon>Leptotrombidium</taxon>
    </lineage>
</organism>
<dbReference type="PANTHER" id="PTHR24292">
    <property type="entry name" value="CYTOCHROME P450"/>
    <property type="match status" value="1"/>
</dbReference>
<accession>A0A443SJP3</accession>
<dbReference type="GO" id="GO:0020037">
    <property type="term" value="F:heme binding"/>
    <property type="evidence" value="ECO:0007669"/>
    <property type="project" value="InterPro"/>
</dbReference>
<evidence type="ECO:0000256" key="12">
    <source>
        <dbReference type="ARBA" id="ARBA00023033"/>
    </source>
</evidence>
<dbReference type="InterPro" id="IPR002403">
    <property type="entry name" value="Cyt_P450_E_grp-IV"/>
</dbReference>
<keyword evidence="12 15" id="KW-0503">Monooxygenase</keyword>
<keyword evidence="11 14" id="KW-0408">Iron</keyword>
<dbReference type="Gene3D" id="1.10.630.10">
    <property type="entry name" value="Cytochrome P450"/>
    <property type="match status" value="1"/>
</dbReference>
<evidence type="ECO:0000256" key="13">
    <source>
        <dbReference type="ARBA" id="ARBA00023136"/>
    </source>
</evidence>
<comment type="cofactor">
    <cofactor evidence="1 14">
        <name>heme</name>
        <dbReference type="ChEBI" id="CHEBI:30413"/>
    </cofactor>
</comment>
<keyword evidence="7 14" id="KW-0479">Metal-binding</keyword>